<dbReference type="EMBL" id="JAHJDP010000018">
    <property type="protein sequence ID" value="MBU2689752.1"/>
    <property type="molecule type" value="Genomic_DNA"/>
</dbReference>
<reference evidence="1" key="1">
    <citation type="submission" date="2021-05" db="EMBL/GenBank/DDBJ databases">
        <title>Energy efficiency and biological interactions define the core microbiome of deep oligotrophic groundwater.</title>
        <authorList>
            <person name="Mehrshad M."/>
            <person name="Lopez-Fernandez M."/>
            <person name="Bell E."/>
            <person name="Bernier-Latmani R."/>
            <person name="Bertilsson S."/>
            <person name="Dopson M."/>
        </authorList>
    </citation>
    <scope>NUCLEOTIDE SEQUENCE</scope>
    <source>
        <strain evidence="1">Modern_marine.mb.64</strain>
    </source>
</reference>
<comment type="caution">
    <text evidence="1">The sequence shown here is derived from an EMBL/GenBank/DDBJ whole genome shotgun (WGS) entry which is preliminary data.</text>
</comment>
<name>A0A948W2B0_UNCEI</name>
<dbReference type="AlphaFoldDB" id="A0A948W2B0"/>
<protein>
    <submittedName>
        <fullName evidence="1">Uncharacterized protein</fullName>
    </submittedName>
</protein>
<sequence length="68" mass="7850">MTPNERKKAWKRIQDLYHAARELQEDARAQFLAYQCAGDKNTRVKVERLLAATENCSFLADSFDEAES</sequence>
<dbReference type="Proteomes" id="UP000777784">
    <property type="component" value="Unassembled WGS sequence"/>
</dbReference>
<proteinExistence type="predicted"/>
<evidence type="ECO:0000313" key="1">
    <source>
        <dbReference type="EMBL" id="MBU2689752.1"/>
    </source>
</evidence>
<evidence type="ECO:0000313" key="2">
    <source>
        <dbReference type="Proteomes" id="UP000777784"/>
    </source>
</evidence>
<organism evidence="1 2">
    <name type="scientific">Eiseniibacteriota bacterium</name>
    <dbReference type="NCBI Taxonomy" id="2212470"/>
    <lineage>
        <taxon>Bacteria</taxon>
        <taxon>Candidatus Eiseniibacteriota</taxon>
    </lineage>
</organism>
<accession>A0A948W2B0</accession>
<gene>
    <name evidence="1" type="ORF">KJ970_02415</name>
</gene>